<dbReference type="Proteomes" id="UP000054477">
    <property type="component" value="Unassembled WGS sequence"/>
</dbReference>
<reference evidence="4" key="2">
    <citation type="submission" date="2015-01" db="EMBL/GenBank/DDBJ databases">
        <title>Evolutionary Origins and Diversification of the Mycorrhizal Mutualists.</title>
        <authorList>
            <consortium name="DOE Joint Genome Institute"/>
            <consortium name="Mycorrhizal Genomics Consortium"/>
            <person name="Kohler A."/>
            <person name="Kuo A."/>
            <person name="Nagy L.G."/>
            <person name="Floudas D."/>
            <person name="Copeland A."/>
            <person name="Barry K.W."/>
            <person name="Cichocki N."/>
            <person name="Veneault-Fourrey C."/>
            <person name="LaButti K."/>
            <person name="Lindquist E.A."/>
            <person name="Lipzen A."/>
            <person name="Lundell T."/>
            <person name="Morin E."/>
            <person name="Murat C."/>
            <person name="Riley R."/>
            <person name="Ohm R."/>
            <person name="Sun H."/>
            <person name="Tunlid A."/>
            <person name="Henrissat B."/>
            <person name="Grigoriev I.V."/>
            <person name="Hibbett D.S."/>
            <person name="Martin F."/>
        </authorList>
    </citation>
    <scope>NUCLEOTIDE SEQUENCE [LARGE SCALE GENOMIC DNA]</scope>
    <source>
        <strain evidence="4">LaAM-08-1</strain>
    </source>
</reference>
<dbReference type="GO" id="GO:0006637">
    <property type="term" value="P:acyl-CoA metabolic process"/>
    <property type="evidence" value="ECO:0007669"/>
    <property type="project" value="TreeGrafter"/>
</dbReference>
<dbReference type="EMBL" id="KN838538">
    <property type="protein sequence ID" value="KIK09448.1"/>
    <property type="molecule type" value="Genomic_DNA"/>
</dbReference>
<dbReference type="GO" id="GO:0047617">
    <property type="term" value="F:fatty acyl-CoA hydrolase activity"/>
    <property type="evidence" value="ECO:0007669"/>
    <property type="project" value="TreeGrafter"/>
</dbReference>
<evidence type="ECO:0000313" key="3">
    <source>
        <dbReference type="EMBL" id="KIK09448.1"/>
    </source>
</evidence>
<proteinExistence type="inferred from homology"/>
<sequence length="75" mass="8133">MLSPLNPARDLRISGQVTYTGTSSMEVTVKMESIGNGIPVETVMIGRFSMVCRNGATHRASKVNPLIISTPEERV</sequence>
<keyword evidence="4" id="KW-1185">Reference proteome</keyword>
<dbReference type="AlphaFoldDB" id="A0A0C9YNA9"/>
<dbReference type="PANTHER" id="PTHR12655">
    <property type="entry name" value="ACYL-COA THIOESTERASE"/>
    <property type="match status" value="1"/>
</dbReference>
<name>A0A0C9YNA9_9AGAR</name>
<protein>
    <recommendedName>
        <fullName evidence="5">Acyl-CoA hydrolase</fullName>
    </recommendedName>
</protein>
<dbReference type="HOGENOM" id="CLU_2671446_0_0_1"/>
<dbReference type="SUPFAM" id="SSF54637">
    <property type="entry name" value="Thioesterase/thiol ester dehydrase-isomerase"/>
    <property type="match status" value="1"/>
</dbReference>
<dbReference type="STRING" id="1095629.A0A0C9YNA9"/>
<evidence type="ECO:0008006" key="5">
    <source>
        <dbReference type="Google" id="ProtNLM"/>
    </source>
</evidence>
<dbReference type="GO" id="GO:0005739">
    <property type="term" value="C:mitochondrion"/>
    <property type="evidence" value="ECO:0007669"/>
    <property type="project" value="TreeGrafter"/>
</dbReference>
<accession>A0A0C9YNA9</accession>
<dbReference type="PANTHER" id="PTHR12655:SF0">
    <property type="entry name" value="ACYL-COENZYME A THIOESTERASE 9, MITOCHONDRIAL"/>
    <property type="match status" value="1"/>
</dbReference>
<keyword evidence="2" id="KW-0378">Hydrolase</keyword>
<evidence type="ECO:0000256" key="2">
    <source>
        <dbReference type="ARBA" id="ARBA00022801"/>
    </source>
</evidence>
<organism evidence="3 4">
    <name type="scientific">Laccaria amethystina LaAM-08-1</name>
    <dbReference type="NCBI Taxonomy" id="1095629"/>
    <lineage>
        <taxon>Eukaryota</taxon>
        <taxon>Fungi</taxon>
        <taxon>Dikarya</taxon>
        <taxon>Basidiomycota</taxon>
        <taxon>Agaricomycotina</taxon>
        <taxon>Agaricomycetes</taxon>
        <taxon>Agaricomycetidae</taxon>
        <taxon>Agaricales</taxon>
        <taxon>Agaricineae</taxon>
        <taxon>Hydnangiaceae</taxon>
        <taxon>Laccaria</taxon>
    </lineage>
</organism>
<dbReference type="OrthoDB" id="331699at2759"/>
<reference evidence="3 4" key="1">
    <citation type="submission" date="2014-04" db="EMBL/GenBank/DDBJ databases">
        <authorList>
            <consortium name="DOE Joint Genome Institute"/>
            <person name="Kuo A."/>
            <person name="Kohler A."/>
            <person name="Nagy L.G."/>
            <person name="Floudas D."/>
            <person name="Copeland A."/>
            <person name="Barry K.W."/>
            <person name="Cichocki N."/>
            <person name="Veneault-Fourrey C."/>
            <person name="LaButti K."/>
            <person name="Lindquist E.A."/>
            <person name="Lipzen A."/>
            <person name="Lundell T."/>
            <person name="Morin E."/>
            <person name="Murat C."/>
            <person name="Sun H."/>
            <person name="Tunlid A."/>
            <person name="Henrissat B."/>
            <person name="Grigoriev I.V."/>
            <person name="Hibbett D.S."/>
            <person name="Martin F."/>
            <person name="Nordberg H.P."/>
            <person name="Cantor M.N."/>
            <person name="Hua S.X."/>
        </authorList>
    </citation>
    <scope>NUCLEOTIDE SEQUENCE [LARGE SCALE GENOMIC DNA]</scope>
    <source>
        <strain evidence="3 4">LaAM-08-1</strain>
    </source>
</reference>
<dbReference type="InterPro" id="IPR029069">
    <property type="entry name" value="HotDog_dom_sf"/>
</dbReference>
<evidence type="ECO:0000256" key="1">
    <source>
        <dbReference type="ARBA" id="ARBA00010458"/>
    </source>
</evidence>
<evidence type="ECO:0000313" key="4">
    <source>
        <dbReference type="Proteomes" id="UP000054477"/>
    </source>
</evidence>
<comment type="similarity">
    <text evidence="1">Belongs to the acyl coenzyme A hydrolase family.</text>
</comment>
<dbReference type="Gene3D" id="3.10.129.10">
    <property type="entry name" value="Hotdog Thioesterase"/>
    <property type="match status" value="1"/>
</dbReference>
<gene>
    <name evidence="3" type="ORF">K443DRAFT_671354</name>
</gene>